<keyword evidence="1" id="KW-0732">Signal</keyword>
<comment type="caution">
    <text evidence="3">The sequence shown here is derived from an EMBL/GenBank/DDBJ whole genome shotgun (WGS) entry which is preliminary data.</text>
</comment>
<evidence type="ECO:0000313" key="3">
    <source>
        <dbReference type="EMBL" id="MBC2843709.1"/>
    </source>
</evidence>
<evidence type="ECO:0000256" key="1">
    <source>
        <dbReference type="SAM" id="SignalP"/>
    </source>
</evidence>
<organism evidence="3 4">
    <name type="scientific">Winogradskyella flava</name>
    <dbReference type="NCBI Taxonomy" id="1884876"/>
    <lineage>
        <taxon>Bacteria</taxon>
        <taxon>Pseudomonadati</taxon>
        <taxon>Bacteroidota</taxon>
        <taxon>Flavobacteriia</taxon>
        <taxon>Flavobacteriales</taxon>
        <taxon>Flavobacteriaceae</taxon>
        <taxon>Winogradskyella</taxon>
    </lineage>
</organism>
<reference evidence="3" key="1">
    <citation type="submission" date="2020-08" db="EMBL/GenBank/DDBJ databases">
        <title>Winogradskyella ouciana sp. nov., isolated from the hadal seawater of the Mariana Trench.</title>
        <authorList>
            <person name="He X."/>
        </authorList>
    </citation>
    <scope>NUCLEOTIDE SEQUENCE [LARGE SCALE GENOMIC DNA]</scope>
    <source>
        <strain evidence="3">KCTC 52348</strain>
    </source>
</reference>
<accession>A0A842INB8</accession>
<evidence type="ECO:0000313" key="4">
    <source>
        <dbReference type="Proteomes" id="UP000533900"/>
    </source>
</evidence>
<sequence>MKKITFIALFCVSLSAIGQSKYLTKTGSLDFEASVPSFEEVAAKNNSVTAILNTENGEFAALALVKAFRFKNALMEEHFNENYAESDKHPKATFKGKINGFKFDNLSASEGSTSVNGSLTFHGVTKELKDISMTIKLADGKIVLSGSFKVLVSDFEIEIPKIVANKLSDEVDIDFNFELAKK</sequence>
<feature type="chain" id="PRO_5032670401" evidence="1">
    <location>
        <begin position="19"/>
        <end position="182"/>
    </location>
</feature>
<dbReference type="EMBL" id="JACLCP010000001">
    <property type="protein sequence ID" value="MBC2843709.1"/>
    <property type="molecule type" value="Genomic_DNA"/>
</dbReference>
<dbReference type="PANTHER" id="PTHR34406:SF1">
    <property type="entry name" value="PROTEIN YCEI"/>
    <property type="match status" value="1"/>
</dbReference>
<dbReference type="Pfam" id="PF04264">
    <property type="entry name" value="YceI"/>
    <property type="match status" value="1"/>
</dbReference>
<feature type="domain" description="Lipid/polyisoprenoid-binding YceI-like" evidence="2">
    <location>
        <begin position="21"/>
        <end position="180"/>
    </location>
</feature>
<protein>
    <submittedName>
        <fullName evidence="3">YceI family protein</fullName>
    </submittedName>
</protein>
<dbReference type="Gene3D" id="2.40.128.110">
    <property type="entry name" value="Lipid/polyisoprenoid-binding, YceI-like"/>
    <property type="match status" value="1"/>
</dbReference>
<evidence type="ECO:0000259" key="2">
    <source>
        <dbReference type="SMART" id="SM00867"/>
    </source>
</evidence>
<feature type="signal peptide" evidence="1">
    <location>
        <begin position="1"/>
        <end position="18"/>
    </location>
</feature>
<dbReference type="InterPro" id="IPR007372">
    <property type="entry name" value="Lipid/polyisoprenoid-bd_YceI"/>
</dbReference>
<name>A0A842INB8_9FLAO</name>
<keyword evidence="4" id="KW-1185">Reference proteome</keyword>
<dbReference type="SUPFAM" id="SSF101874">
    <property type="entry name" value="YceI-like"/>
    <property type="match status" value="1"/>
</dbReference>
<dbReference type="PANTHER" id="PTHR34406">
    <property type="entry name" value="PROTEIN YCEI"/>
    <property type="match status" value="1"/>
</dbReference>
<gene>
    <name evidence="3" type="ORF">H7F21_01265</name>
</gene>
<dbReference type="InterPro" id="IPR036761">
    <property type="entry name" value="TTHA0802/YceI-like_sf"/>
</dbReference>
<dbReference type="SMART" id="SM00867">
    <property type="entry name" value="YceI"/>
    <property type="match status" value="1"/>
</dbReference>
<proteinExistence type="predicted"/>
<dbReference type="RefSeq" id="WP_185787427.1">
    <property type="nucleotide sequence ID" value="NZ_JACLCP010000001.1"/>
</dbReference>
<dbReference type="AlphaFoldDB" id="A0A842INB8"/>
<dbReference type="Proteomes" id="UP000533900">
    <property type="component" value="Unassembled WGS sequence"/>
</dbReference>